<keyword evidence="4" id="KW-1133">Transmembrane helix</keyword>
<accession>A0A103YDC4</accession>
<dbReference type="EMBL" id="LEKV01001531">
    <property type="protein sequence ID" value="KVI07016.1"/>
    <property type="molecule type" value="Genomic_DNA"/>
</dbReference>
<evidence type="ECO:0000313" key="7">
    <source>
        <dbReference type="EMBL" id="KVI07016.1"/>
    </source>
</evidence>
<keyword evidence="2" id="KW-0325">Glycoprotein</keyword>
<feature type="signal peptide" evidence="5">
    <location>
        <begin position="1"/>
        <end position="28"/>
    </location>
</feature>
<dbReference type="Gramene" id="KVI07016">
    <property type="protein sequence ID" value="KVI07016"/>
    <property type="gene ID" value="Ccrd_014616"/>
</dbReference>
<dbReference type="SUPFAM" id="SSF51110">
    <property type="entry name" value="alpha-D-mannose-specific plant lectins"/>
    <property type="match status" value="1"/>
</dbReference>
<feature type="region of interest" description="Disordered" evidence="3">
    <location>
        <begin position="276"/>
        <end position="301"/>
    </location>
</feature>
<keyword evidence="4" id="KW-0812">Transmembrane</keyword>
<keyword evidence="4" id="KW-0472">Membrane</keyword>
<evidence type="ECO:0000259" key="6">
    <source>
        <dbReference type="PROSITE" id="PS50927"/>
    </source>
</evidence>
<proteinExistence type="predicted"/>
<dbReference type="PANTHER" id="PTHR27006:SF584">
    <property type="entry name" value="PROTEIN KINASE DOMAIN-CONTAINING PROTEIN"/>
    <property type="match status" value="1"/>
</dbReference>
<protein>
    <submittedName>
        <fullName evidence="7">Bulb-type lectin domain-containing protein</fullName>
    </submittedName>
</protein>
<evidence type="ECO:0000256" key="1">
    <source>
        <dbReference type="ARBA" id="ARBA00022729"/>
    </source>
</evidence>
<dbReference type="AlphaFoldDB" id="A0A103YDC4"/>
<dbReference type="PROSITE" id="PS50927">
    <property type="entry name" value="BULB_LECTIN"/>
    <property type="match status" value="1"/>
</dbReference>
<dbReference type="Pfam" id="PF01453">
    <property type="entry name" value="B_lectin"/>
    <property type="match status" value="1"/>
</dbReference>
<evidence type="ECO:0000256" key="3">
    <source>
        <dbReference type="SAM" id="MobiDB-lite"/>
    </source>
</evidence>
<dbReference type="InterPro" id="IPR011009">
    <property type="entry name" value="Kinase-like_dom_sf"/>
</dbReference>
<keyword evidence="1 5" id="KW-0732">Signal</keyword>
<dbReference type="Gene3D" id="2.90.10.30">
    <property type="match status" value="1"/>
</dbReference>
<evidence type="ECO:0000256" key="5">
    <source>
        <dbReference type="SAM" id="SignalP"/>
    </source>
</evidence>
<dbReference type="Gene3D" id="1.10.510.10">
    <property type="entry name" value="Transferase(Phosphotransferase) domain 1"/>
    <property type="match status" value="1"/>
</dbReference>
<gene>
    <name evidence="7" type="ORF">Ccrd_014616</name>
</gene>
<feature type="chain" id="PRO_5007119615" evidence="5">
    <location>
        <begin position="29"/>
        <end position="301"/>
    </location>
</feature>
<dbReference type="GO" id="GO:0004674">
    <property type="term" value="F:protein serine/threonine kinase activity"/>
    <property type="evidence" value="ECO:0007669"/>
    <property type="project" value="InterPro"/>
</dbReference>
<dbReference type="InterPro" id="IPR021820">
    <property type="entry name" value="S-locus_recpt_kinase_C"/>
</dbReference>
<reference evidence="7 8" key="1">
    <citation type="journal article" date="2016" name="Sci. Rep.">
        <title>The genome sequence of the outbreeding globe artichoke constructed de novo incorporating a phase-aware low-pass sequencing strategy of F1 progeny.</title>
        <authorList>
            <person name="Scaglione D."/>
            <person name="Reyes-Chin-Wo S."/>
            <person name="Acquadro A."/>
            <person name="Froenicke L."/>
            <person name="Portis E."/>
            <person name="Beitel C."/>
            <person name="Tirone M."/>
            <person name="Mauro R."/>
            <person name="Lo Monaco A."/>
            <person name="Mauromicale G."/>
            <person name="Faccioli P."/>
            <person name="Cattivelli L."/>
            <person name="Rieseberg L."/>
            <person name="Michelmore R."/>
            <person name="Lanteri S."/>
        </authorList>
    </citation>
    <scope>NUCLEOTIDE SEQUENCE [LARGE SCALE GENOMIC DNA]</scope>
    <source>
        <strain evidence="7">2C</strain>
    </source>
</reference>
<organism evidence="7 8">
    <name type="scientific">Cynara cardunculus var. scolymus</name>
    <name type="common">Globe artichoke</name>
    <name type="synonym">Cynara scolymus</name>
    <dbReference type="NCBI Taxonomy" id="59895"/>
    <lineage>
        <taxon>Eukaryota</taxon>
        <taxon>Viridiplantae</taxon>
        <taxon>Streptophyta</taxon>
        <taxon>Embryophyta</taxon>
        <taxon>Tracheophyta</taxon>
        <taxon>Spermatophyta</taxon>
        <taxon>Magnoliopsida</taxon>
        <taxon>eudicotyledons</taxon>
        <taxon>Gunneridae</taxon>
        <taxon>Pentapetalae</taxon>
        <taxon>asterids</taxon>
        <taxon>campanulids</taxon>
        <taxon>Asterales</taxon>
        <taxon>Asteraceae</taxon>
        <taxon>Carduoideae</taxon>
        <taxon>Cardueae</taxon>
        <taxon>Carduinae</taxon>
        <taxon>Cynara</taxon>
    </lineage>
</organism>
<sequence length="301" mass="33338">MEKQNLKKAHRTSIQWLWCLLFIVSSSSSSLLPVSATENSITTTNSITKNQTIISAGAEQREVVWTSNVTVNSFNITSSTVAVLLDDGNLQLRSGEGGYRWQSFDHPSDTYVAEMKIAPTEELVKNCILRHGLAVAVAIVSIGLLLISIFGYLRRRKRQIITGKGNTSFHGTENSPTVSEWIVTGKVNTSFHGTENSSTVSEWAWDNSMEGRALDLIDPSMRDTYNPLQAVKCINIGLLCVQEIMSERPTMSEVVVMLSNETATIQPPKKPAFTIHRTDRSSQMSSRCSNNKITLTNIEPQ</sequence>
<keyword evidence="8" id="KW-1185">Reference proteome</keyword>
<evidence type="ECO:0000256" key="2">
    <source>
        <dbReference type="ARBA" id="ARBA00023180"/>
    </source>
</evidence>
<evidence type="ECO:0000313" key="8">
    <source>
        <dbReference type="Proteomes" id="UP000243975"/>
    </source>
</evidence>
<feature type="compositionally biased region" description="Polar residues" evidence="3">
    <location>
        <begin position="281"/>
        <end position="301"/>
    </location>
</feature>
<comment type="caution">
    <text evidence="7">The sequence shown here is derived from an EMBL/GenBank/DDBJ whole genome shotgun (WGS) entry which is preliminary data.</text>
</comment>
<dbReference type="Pfam" id="PF11883">
    <property type="entry name" value="DUF3403"/>
    <property type="match status" value="1"/>
</dbReference>
<name>A0A103YDC4_CYNCS</name>
<dbReference type="STRING" id="59895.A0A103YDC4"/>
<dbReference type="SUPFAM" id="SSF56112">
    <property type="entry name" value="Protein kinase-like (PK-like)"/>
    <property type="match status" value="1"/>
</dbReference>
<dbReference type="PANTHER" id="PTHR27006">
    <property type="entry name" value="PROMASTIGOTE SURFACE ANTIGEN PROTEIN PSA"/>
    <property type="match status" value="1"/>
</dbReference>
<feature type="transmembrane region" description="Helical" evidence="4">
    <location>
        <begin position="133"/>
        <end position="153"/>
    </location>
</feature>
<dbReference type="InterPro" id="IPR001480">
    <property type="entry name" value="Bulb-type_lectin_dom"/>
</dbReference>
<evidence type="ECO:0000256" key="4">
    <source>
        <dbReference type="SAM" id="Phobius"/>
    </source>
</evidence>
<dbReference type="InterPro" id="IPR036426">
    <property type="entry name" value="Bulb-type_lectin_dom_sf"/>
</dbReference>
<dbReference type="Proteomes" id="UP000243975">
    <property type="component" value="Unassembled WGS sequence"/>
</dbReference>
<feature type="domain" description="Bulb-type lectin" evidence="6">
    <location>
        <begin position="1"/>
        <end position="105"/>
    </location>
</feature>